<dbReference type="InterPro" id="IPR003593">
    <property type="entry name" value="AAA+_ATPase"/>
</dbReference>
<comment type="similarity">
    <text evidence="1">Belongs to the ABC transporter superfamily.</text>
</comment>
<dbReference type="InterPro" id="IPR017871">
    <property type="entry name" value="ABC_transporter-like_CS"/>
</dbReference>
<dbReference type="Gene3D" id="3.40.50.300">
    <property type="entry name" value="P-loop containing nucleotide triphosphate hydrolases"/>
    <property type="match status" value="1"/>
</dbReference>
<keyword evidence="7" id="KW-1185">Reference proteome</keyword>
<dbReference type="PANTHER" id="PTHR42788">
    <property type="entry name" value="TAURINE IMPORT ATP-BINDING PROTEIN-RELATED"/>
    <property type="match status" value="1"/>
</dbReference>
<evidence type="ECO:0000256" key="3">
    <source>
        <dbReference type="ARBA" id="ARBA00022741"/>
    </source>
</evidence>
<sequence>MAALSLEVRAKSFPAVGTAPEKRVLENVRLSVEPGERLAIIGPSGCGKTTLLNIAAGLDRDFEGRLVRDRSARLAYVFQEPRLLPWRTVADNLRFVLFDDDPTEVDARITAVLAEVGLEGTQAVFASRLSLGMARRAALARAFVVRPDLLLLDEPFVSLDEPTAQHLRLLLLELLERHRTTVLFVTHALHEAIMLADRLLFLTASPARVLAVREVPLGAAERRDPLAVEACRNRLLAEEAELARLLLPASAAAPSPLAEVAPG</sequence>
<keyword evidence="6" id="KW-0449">Lipoprotein</keyword>
<dbReference type="SMART" id="SM00382">
    <property type="entry name" value="AAA"/>
    <property type="match status" value="1"/>
</dbReference>
<keyword evidence="4 6" id="KW-0067">ATP-binding</keyword>
<gene>
    <name evidence="6" type="ORF">U1T56_08095</name>
</gene>
<dbReference type="PROSITE" id="PS00211">
    <property type="entry name" value="ABC_TRANSPORTER_1"/>
    <property type="match status" value="1"/>
</dbReference>
<dbReference type="EMBL" id="JBBLZC010000006">
    <property type="protein sequence ID" value="MEK0083109.1"/>
    <property type="molecule type" value="Genomic_DNA"/>
</dbReference>
<evidence type="ECO:0000313" key="7">
    <source>
        <dbReference type="Proteomes" id="UP001375743"/>
    </source>
</evidence>
<dbReference type="RefSeq" id="WP_418158955.1">
    <property type="nucleotide sequence ID" value="NZ_JBBLZC010000006.1"/>
</dbReference>
<dbReference type="InterPro" id="IPR003439">
    <property type="entry name" value="ABC_transporter-like_ATP-bd"/>
</dbReference>
<dbReference type="InterPro" id="IPR027417">
    <property type="entry name" value="P-loop_NTPase"/>
</dbReference>
<dbReference type="Proteomes" id="UP001375743">
    <property type="component" value="Unassembled WGS sequence"/>
</dbReference>
<evidence type="ECO:0000313" key="6">
    <source>
        <dbReference type="EMBL" id="MEK0083109.1"/>
    </source>
</evidence>
<dbReference type="PROSITE" id="PS50893">
    <property type="entry name" value="ABC_TRANSPORTER_2"/>
    <property type="match status" value="1"/>
</dbReference>
<feature type="domain" description="ABC transporter" evidence="5">
    <location>
        <begin position="8"/>
        <end position="229"/>
    </location>
</feature>
<accession>A0ABU8XPV0</accession>
<dbReference type="GO" id="GO:0005524">
    <property type="term" value="F:ATP binding"/>
    <property type="evidence" value="ECO:0007669"/>
    <property type="project" value="UniProtKB-KW"/>
</dbReference>
<evidence type="ECO:0000259" key="5">
    <source>
        <dbReference type="PROSITE" id="PS50893"/>
    </source>
</evidence>
<organism evidence="6 7">
    <name type="scientific">Benzoatithermus flavus</name>
    <dbReference type="NCBI Taxonomy" id="3108223"/>
    <lineage>
        <taxon>Bacteria</taxon>
        <taxon>Pseudomonadati</taxon>
        <taxon>Pseudomonadota</taxon>
        <taxon>Alphaproteobacteria</taxon>
        <taxon>Geminicoccales</taxon>
        <taxon>Geminicoccaceae</taxon>
        <taxon>Benzoatithermus</taxon>
    </lineage>
</organism>
<dbReference type="SUPFAM" id="SSF52540">
    <property type="entry name" value="P-loop containing nucleoside triphosphate hydrolases"/>
    <property type="match status" value="1"/>
</dbReference>
<dbReference type="PANTHER" id="PTHR42788:SF19">
    <property type="entry name" value="ALIPHATIC SULFONATES IMPORT ATP-BINDING PROTEIN SSUB 2"/>
    <property type="match status" value="1"/>
</dbReference>
<protein>
    <submittedName>
        <fullName evidence="6">ATP-binding cassette domain-containing protein</fullName>
    </submittedName>
</protein>
<keyword evidence="2" id="KW-0813">Transport</keyword>
<dbReference type="Pfam" id="PF00005">
    <property type="entry name" value="ABC_tran"/>
    <property type="match status" value="1"/>
</dbReference>
<proteinExistence type="inferred from homology"/>
<evidence type="ECO:0000256" key="4">
    <source>
        <dbReference type="ARBA" id="ARBA00022840"/>
    </source>
</evidence>
<keyword evidence="3" id="KW-0547">Nucleotide-binding</keyword>
<evidence type="ECO:0000256" key="2">
    <source>
        <dbReference type="ARBA" id="ARBA00022448"/>
    </source>
</evidence>
<evidence type="ECO:0000256" key="1">
    <source>
        <dbReference type="ARBA" id="ARBA00005417"/>
    </source>
</evidence>
<dbReference type="InterPro" id="IPR050166">
    <property type="entry name" value="ABC_transporter_ATP-bind"/>
</dbReference>
<name>A0ABU8XPV0_9PROT</name>
<comment type="caution">
    <text evidence="6">The sequence shown here is derived from an EMBL/GenBank/DDBJ whole genome shotgun (WGS) entry which is preliminary data.</text>
</comment>
<reference evidence="6 7" key="1">
    <citation type="submission" date="2024-01" db="EMBL/GenBank/DDBJ databases">
        <title>Multi-omics insights into the function and evolution of sodium benzoate biodegradation pathways in Benzoatithermus flavus gen. nov., sp. nov. from hot spring.</title>
        <authorList>
            <person name="Hu C.-J."/>
            <person name="Li W.-J."/>
        </authorList>
    </citation>
    <scope>NUCLEOTIDE SEQUENCE [LARGE SCALE GENOMIC DNA]</scope>
    <source>
        <strain evidence="6 7">SYSU G07066</strain>
    </source>
</reference>